<organism evidence="1 2">
    <name type="scientific">Cercophora scortea</name>
    <dbReference type="NCBI Taxonomy" id="314031"/>
    <lineage>
        <taxon>Eukaryota</taxon>
        <taxon>Fungi</taxon>
        <taxon>Dikarya</taxon>
        <taxon>Ascomycota</taxon>
        <taxon>Pezizomycotina</taxon>
        <taxon>Sordariomycetes</taxon>
        <taxon>Sordariomycetidae</taxon>
        <taxon>Sordariales</taxon>
        <taxon>Lasiosphaeriaceae</taxon>
        <taxon>Cercophora</taxon>
    </lineage>
</organism>
<dbReference type="Proteomes" id="UP001286456">
    <property type="component" value="Unassembled WGS sequence"/>
</dbReference>
<evidence type="ECO:0000313" key="1">
    <source>
        <dbReference type="EMBL" id="KAK3319940.1"/>
    </source>
</evidence>
<keyword evidence="2" id="KW-1185">Reference proteome</keyword>
<proteinExistence type="predicted"/>
<sequence length="224" mass="27145">MDIKASMAELKSPKSEVKVTMRMVKRQDKIKVMARTFMSQGKAGAVLGPDLPPYEHVERENQDRINRVWLDREHQRQRRQVEDEHRLALRQLENRQRQESQLQDANYYREWYALGAEMWTAREEIEQRQLARKQEREREEIKHRHREQHIHLQDTEREFLLQKRLEQLNERHQLQQQRRYENHLEARRRLQEDQQAQLGLGPLPRVQVPVQEQAVPGHNPLGQV</sequence>
<name>A0AAE0M5N7_9PEZI</name>
<protein>
    <submittedName>
        <fullName evidence="1">Uncharacterized protein</fullName>
    </submittedName>
</protein>
<reference evidence="1" key="1">
    <citation type="journal article" date="2023" name="Mol. Phylogenet. Evol.">
        <title>Genome-scale phylogeny and comparative genomics of the fungal order Sordariales.</title>
        <authorList>
            <person name="Hensen N."/>
            <person name="Bonometti L."/>
            <person name="Westerberg I."/>
            <person name="Brannstrom I.O."/>
            <person name="Guillou S."/>
            <person name="Cros-Aarteil S."/>
            <person name="Calhoun S."/>
            <person name="Haridas S."/>
            <person name="Kuo A."/>
            <person name="Mondo S."/>
            <person name="Pangilinan J."/>
            <person name="Riley R."/>
            <person name="LaButti K."/>
            <person name="Andreopoulos B."/>
            <person name="Lipzen A."/>
            <person name="Chen C."/>
            <person name="Yan M."/>
            <person name="Daum C."/>
            <person name="Ng V."/>
            <person name="Clum A."/>
            <person name="Steindorff A."/>
            <person name="Ohm R.A."/>
            <person name="Martin F."/>
            <person name="Silar P."/>
            <person name="Natvig D.O."/>
            <person name="Lalanne C."/>
            <person name="Gautier V."/>
            <person name="Ament-Velasquez S.L."/>
            <person name="Kruys A."/>
            <person name="Hutchinson M.I."/>
            <person name="Powell A.J."/>
            <person name="Barry K."/>
            <person name="Miller A.N."/>
            <person name="Grigoriev I.V."/>
            <person name="Debuchy R."/>
            <person name="Gladieux P."/>
            <person name="Hiltunen Thoren M."/>
            <person name="Johannesson H."/>
        </authorList>
    </citation>
    <scope>NUCLEOTIDE SEQUENCE</scope>
    <source>
        <strain evidence="1">SMH4131-1</strain>
    </source>
</reference>
<evidence type="ECO:0000313" key="2">
    <source>
        <dbReference type="Proteomes" id="UP001286456"/>
    </source>
</evidence>
<accession>A0AAE0M5N7</accession>
<dbReference type="AlphaFoldDB" id="A0AAE0M5N7"/>
<reference evidence="1" key="2">
    <citation type="submission" date="2023-06" db="EMBL/GenBank/DDBJ databases">
        <authorList>
            <consortium name="Lawrence Berkeley National Laboratory"/>
            <person name="Haridas S."/>
            <person name="Hensen N."/>
            <person name="Bonometti L."/>
            <person name="Westerberg I."/>
            <person name="Brannstrom I.O."/>
            <person name="Guillou S."/>
            <person name="Cros-Aarteil S."/>
            <person name="Calhoun S."/>
            <person name="Kuo A."/>
            <person name="Mondo S."/>
            <person name="Pangilinan J."/>
            <person name="Riley R."/>
            <person name="Labutti K."/>
            <person name="Andreopoulos B."/>
            <person name="Lipzen A."/>
            <person name="Chen C."/>
            <person name="Yanf M."/>
            <person name="Daum C."/>
            <person name="Ng V."/>
            <person name="Clum A."/>
            <person name="Steindorff A."/>
            <person name="Ohm R."/>
            <person name="Martin F."/>
            <person name="Silar P."/>
            <person name="Natvig D."/>
            <person name="Lalanne C."/>
            <person name="Gautier V."/>
            <person name="Ament-Velasquez S.L."/>
            <person name="Kruys A."/>
            <person name="Hutchinson M.I."/>
            <person name="Powell A.J."/>
            <person name="Barry K."/>
            <person name="Miller A.N."/>
            <person name="Grigoriev I.V."/>
            <person name="Debuchy R."/>
            <person name="Gladieux P."/>
            <person name="Thoren M.H."/>
            <person name="Johannesson H."/>
        </authorList>
    </citation>
    <scope>NUCLEOTIDE SEQUENCE</scope>
    <source>
        <strain evidence="1">SMH4131-1</strain>
    </source>
</reference>
<dbReference type="EMBL" id="JAUEPO010000006">
    <property type="protein sequence ID" value="KAK3319940.1"/>
    <property type="molecule type" value="Genomic_DNA"/>
</dbReference>
<comment type="caution">
    <text evidence="1">The sequence shown here is derived from an EMBL/GenBank/DDBJ whole genome shotgun (WGS) entry which is preliminary data.</text>
</comment>
<gene>
    <name evidence="1" type="ORF">B0T19DRAFT_467854</name>
</gene>